<protein>
    <submittedName>
        <fullName evidence="1">Uncharacterized protein</fullName>
    </submittedName>
</protein>
<accession>A0ACC2F7E9</accession>
<keyword evidence="2" id="KW-1185">Reference proteome</keyword>
<sequence>MWPNGHKRDQQASHWDDRVRVIASEALMFCPWGTDWSALTSGTYLRIIGSPAQGSGQTHFTSGPVGSGLFCAVCVLGEKDSEERLSAQVSQTQTQFLHVLILLGRGATTVQCSEAQIALM</sequence>
<proteinExistence type="predicted"/>
<evidence type="ECO:0000313" key="2">
    <source>
        <dbReference type="Proteomes" id="UP001157502"/>
    </source>
</evidence>
<organism evidence="1 2">
    <name type="scientific">Dallia pectoralis</name>
    <name type="common">Alaska blackfish</name>
    <dbReference type="NCBI Taxonomy" id="75939"/>
    <lineage>
        <taxon>Eukaryota</taxon>
        <taxon>Metazoa</taxon>
        <taxon>Chordata</taxon>
        <taxon>Craniata</taxon>
        <taxon>Vertebrata</taxon>
        <taxon>Euteleostomi</taxon>
        <taxon>Actinopterygii</taxon>
        <taxon>Neopterygii</taxon>
        <taxon>Teleostei</taxon>
        <taxon>Protacanthopterygii</taxon>
        <taxon>Esociformes</taxon>
        <taxon>Umbridae</taxon>
        <taxon>Dallia</taxon>
    </lineage>
</organism>
<evidence type="ECO:0000313" key="1">
    <source>
        <dbReference type="EMBL" id="KAJ7987274.1"/>
    </source>
</evidence>
<dbReference type="EMBL" id="CM055760">
    <property type="protein sequence ID" value="KAJ7987274.1"/>
    <property type="molecule type" value="Genomic_DNA"/>
</dbReference>
<reference evidence="1" key="1">
    <citation type="submission" date="2021-05" db="EMBL/GenBank/DDBJ databases">
        <authorList>
            <person name="Pan Q."/>
            <person name="Jouanno E."/>
            <person name="Zahm M."/>
            <person name="Klopp C."/>
            <person name="Cabau C."/>
            <person name="Louis A."/>
            <person name="Berthelot C."/>
            <person name="Parey E."/>
            <person name="Roest Crollius H."/>
            <person name="Montfort J."/>
            <person name="Robinson-Rechavi M."/>
            <person name="Bouchez O."/>
            <person name="Lampietro C."/>
            <person name="Lopez Roques C."/>
            <person name="Donnadieu C."/>
            <person name="Postlethwait J."/>
            <person name="Bobe J."/>
            <person name="Dillon D."/>
            <person name="Chandos A."/>
            <person name="von Hippel F."/>
            <person name="Guiguen Y."/>
        </authorList>
    </citation>
    <scope>NUCLEOTIDE SEQUENCE</scope>
    <source>
        <strain evidence="1">YG-Jan2019</strain>
    </source>
</reference>
<gene>
    <name evidence="1" type="ORF">DPEC_G00337030</name>
</gene>
<name>A0ACC2F7E9_DALPE</name>
<dbReference type="Proteomes" id="UP001157502">
    <property type="component" value="Chromosome 33"/>
</dbReference>
<comment type="caution">
    <text evidence="1">The sequence shown here is derived from an EMBL/GenBank/DDBJ whole genome shotgun (WGS) entry which is preliminary data.</text>
</comment>